<feature type="transmembrane region" description="Helical" evidence="7">
    <location>
        <begin position="55"/>
        <end position="74"/>
    </location>
</feature>
<evidence type="ECO:0000259" key="8">
    <source>
        <dbReference type="Pfam" id="PF04239"/>
    </source>
</evidence>
<comment type="subcellular location">
    <subcellularLocation>
        <location evidence="1">Cell membrane</location>
        <topology evidence="1">Multi-pass membrane protein</topology>
    </subcellularLocation>
</comment>
<dbReference type="HOGENOM" id="CLU_077149_3_2_0"/>
<dbReference type="EMBL" id="CP003379">
    <property type="protein sequence ID" value="AFL88438.1"/>
    <property type="molecule type" value="Genomic_DNA"/>
</dbReference>
<evidence type="ECO:0000256" key="1">
    <source>
        <dbReference type="ARBA" id="ARBA00004651"/>
    </source>
</evidence>
<sequence length="186" mass="21034">MGGKTLVERMLNIHWHDMFVPTFSPLEIVIRGSLIYLALFAFLRIARSRHAGQMGLADILVIVLIADAVSNGMASEYRSIPEGLILAGTIFFWSFVLDWLAYHVPAIRPLIESGPRCLIRHGVLQVNAMRHELLTRDDLMSMLRERGIEGCQNVKRAYIEGDGALSVICYKNDENRPNQPKKARVF</sequence>
<dbReference type="PANTHER" id="PTHR34582">
    <property type="entry name" value="UPF0702 TRANSMEMBRANE PROTEIN YCAP"/>
    <property type="match status" value="1"/>
</dbReference>
<dbReference type="EMBL" id="CP003379">
    <property type="protein sequence ID" value="AFL88780.1"/>
    <property type="molecule type" value="Genomic_DNA"/>
</dbReference>
<dbReference type="GO" id="GO:0005886">
    <property type="term" value="C:plasma membrane"/>
    <property type="evidence" value="ECO:0007669"/>
    <property type="project" value="UniProtKB-SubCell"/>
</dbReference>
<gene>
    <name evidence="9" type="ordered locus">Terro_2170</name>
    <name evidence="10" type="ordered locus">Terro_2534</name>
</gene>
<evidence type="ECO:0000256" key="5">
    <source>
        <dbReference type="ARBA" id="ARBA00022989"/>
    </source>
</evidence>
<evidence type="ECO:0000313" key="10">
    <source>
        <dbReference type="EMBL" id="AFL88780.1"/>
    </source>
</evidence>
<dbReference type="RefSeq" id="WP_014786007.1">
    <property type="nucleotide sequence ID" value="NC_018014.1"/>
</dbReference>
<dbReference type="InterPro" id="IPR023090">
    <property type="entry name" value="UPF0702_alpha/beta_dom_sf"/>
</dbReference>
<dbReference type="KEGG" id="trs:Terro_2534"/>
<accession>I3ZHR2</accession>
<proteinExistence type="inferred from homology"/>
<evidence type="ECO:0000256" key="2">
    <source>
        <dbReference type="ARBA" id="ARBA00006448"/>
    </source>
</evidence>
<name>I3ZHR2_TERRK</name>
<dbReference type="KEGG" id="trs:Terro_2170"/>
<evidence type="ECO:0000256" key="4">
    <source>
        <dbReference type="ARBA" id="ARBA00022692"/>
    </source>
</evidence>
<dbReference type="Gene3D" id="3.30.240.20">
    <property type="entry name" value="bsu07140 like domains"/>
    <property type="match status" value="1"/>
</dbReference>
<organism evidence="10 11">
    <name type="scientific">Terriglobus roseus (strain DSM 18391 / NRRL B-41598 / KBS 63)</name>
    <dbReference type="NCBI Taxonomy" id="926566"/>
    <lineage>
        <taxon>Bacteria</taxon>
        <taxon>Pseudomonadati</taxon>
        <taxon>Acidobacteriota</taxon>
        <taxon>Terriglobia</taxon>
        <taxon>Terriglobales</taxon>
        <taxon>Acidobacteriaceae</taxon>
        <taxon>Terriglobus</taxon>
    </lineage>
</organism>
<dbReference type="PANTHER" id="PTHR34582:SF6">
    <property type="entry name" value="UPF0702 TRANSMEMBRANE PROTEIN YCAP"/>
    <property type="match status" value="1"/>
</dbReference>
<keyword evidence="3" id="KW-1003">Cell membrane</keyword>
<dbReference type="InterPro" id="IPR007353">
    <property type="entry name" value="DUF421"/>
</dbReference>
<comment type="similarity">
    <text evidence="2">Belongs to the UPF0702 family.</text>
</comment>
<dbReference type="AlphaFoldDB" id="I3ZHR2"/>
<keyword evidence="5 7" id="KW-1133">Transmembrane helix</keyword>
<evidence type="ECO:0000313" key="11">
    <source>
        <dbReference type="Proteomes" id="UP000006056"/>
    </source>
</evidence>
<feature type="domain" description="YetF C-terminal" evidence="8">
    <location>
        <begin position="103"/>
        <end position="177"/>
    </location>
</feature>
<dbReference type="Proteomes" id="UP000006056">
    <property type="component" value="Chromosome"/>
</dbReference>
<dbReference type="STRING" id="926566.Terro_2170"/>
<protein>
    <submittedName>
        <fullName evidence="10">Putative membrane protein</fullName>
    </submittedName>
</protein>
<evidence type="ECO:0000256" key="6">
    <source>
        <dbReference type="ARBA" id="ARBA00023136"/>
    </source>
</evidence>
<dbReference type="Pfam" id="PF04239">
    <property type="entry name" value="DUF421"/>
    <property type="match status" value="1"/>
</dbReference>
<evidence type="ECO:0000313" key="9">
    <source>
        <dbReference type="EMBL" id="AFL88438.1"/>
    </source>
</evidence>
<dbReference type="eggNOG" id="COG2323">
    <property type="taxonomic scope" value="Bacteria"/>
</dbReference>
<reference evidence="10 11" key="1">
    <citation type="submission" date="2012-06" db="EMBL/GenBank/DDBJ databases">
        <title>Complete genome of Terriglobus roseus DSM 18391.</title>
        <authorList>
            <consortium name="US DOE Joint Genome Institute (JGI-PGF)"/>
            <person name="Lucas S."/>
            <person name="Copeland A."/>
            <person name="Lapidus A."/>
            <person name="Glavina del Rio T."/>
            <person name="Dalin E."/>
            <person name="Tice H."/>
            <person name="Bruce D."/>
            <person name="Goodwin L."/>
            <person name="Pitluck S."/>
            <person name="Peters L."/>
            <person name="Mikhailova N."/>
            <person name="Munk A.C.C."/>
            <person name="Kyrpides N."/>
            <person name="Mavromatis K."/>
            <person name="Ivanova N."/>
            <person name="Brettin T."/>
            <person name="Detter J.C."/>
            <person name="Han C."/>
            <person name="Larimer F."/>
            <person name="Land M."/>
            <person name="Hauser L."/>
            <person name="Markowitz V."/>
            <person name="Cheng J.-F."/>
            <person name="Hugenholtz P."/>
            <person name="Woyke T."/>
            <person name="Wu D."/>
            <person name="Brambilla E."/>
            <person name="Klenk H.-P."/>
            <person name="Eisen J.A."/>
        </authorList>
    </citation>
    <scope>NUCLEOTIDE SEQUENCE [LARGE SCALE GENOMIC DNA]</scope>
    <source>
        <strain evidence="10">DSM 18391</strain>
        <strain evidence="11">DSM 18391 / NRRL B-41598 / KBS 63</strain>
    </source>
</reference>
<keyword evidence="11" id="KW-1185">Reference proteome</keyword>
<feature type="transmembrane region" description="Helical" evidence="7">
    <location>
        <begin position="20"/>
        <end position="43"/>
    </location>
</feature>
<evidence type="ECO:0000256" key="7">
    <source>
        <dbReference type="SAM" id="Phobius"/>
    </source>
</evidence>
<feature type="transmembrane region" description="Helical" evidence="7">
    <location>
        <begin position="80"/>
        <end position="101"/>
    </location>
</feature>
<evidence type="ECO:0000256" key="3">
    <source>
        <dbReference type="ARBA" id="ARBA00022475"/>
    </source>
</evidence>
<keyword evidence="6 7" id="KW-0472">Membrane</keyword>
<keyword evidence="4 7" id="KW-0812">Transmembrane</keyword>